<feature type="region of interest" description="Disordered" evidence="1">
    <location>
        <begin position="108"/>
        <end position="173"/>
    </location>
</feature>
<dbReference type="Pfam" id="PF12450">
    <property type="entry name" value="vWF_A"/>
    <property type="match status" value="1"/>
</dbReference>
<dbReference type="InterPro" id="IPR002035">
    <property type="entry name" value="VWF_A"/>
</dbReference>
<dbReference type="PANTHER" id="PTHR10579:SF43">
    <property type="entry name" value="ZINC FINGER (C3HC4-TYPE RING FINGER) FAMILY PROTEIN"/>
    <property type="match status" value="1"/>
</dbReference>
<organism evidence="3 4">
    <name type="scientific">Planktothricoides raciborskii FACHB-1370</name>
    <dbReference type="NCBI Taxonomy" id="2949576"/>
    <lineage>
        <taxon>Bacteria</taxon>
        <taxon>Bacillati</taxon>
        <taxon>Cyanobacteriota</taxon>
        <taxon>Cyanophyceae</taxon>
        <taxon>Oscillatoriophycideae</taxon>
        <taxon>Oscillatoriales</taxon>
        <taxon>Oscillatoriaceae</taxon>
        <taxon>Planktothricoides</taxon>
    </lineage>
</organism>
<accession>A0ABR8EHN9</accession>
<dbReference type="PROSITE" id="PS50234">
    <property type="entry name" value="VWFA"/>
    <property type="match status" value="1"/>
</dbReference>
<dbReference type="EMBL" id="JACJSK010000019">
    <property type="protein sequence ID" value="MBD2545116.1"/>
    <property type="molecule type" value="Genomic_DNA"/>
</dbReference>
<name>A0ABR8EHN9_9CYAN</name>
<dbReference type="Proteomes" id="UP000641954">
    <property type="component" value="Unassembled WGS sequence"/>
</dbReference>
<evidence type="ECO:0000313" key="3">
    <source>
        <dbReference type="EMBL" id="MBD2545116.1"/>
    </source>
</evidence>
<dbReference type="InterPro" id="IPR036465">
    <property type="entry name" value="vWFA_dom_sf"/>
</dbReference>
<reference evidence="3 4" key="1">
    <citation type="journal article" date="2020" name="ISME J.">
        <title>Comparative genomics reveals insights into cyanobacterial evolution and habitat adaptation.</title>
        <authorList>
            <person name="Chen M.Y."/>
            <person name="Teng W.K."/>
            <person name="Zhao L."/>
            <person name="Hu C.X."/>
            <person name="Zhou Y.K."/>
            <person name="Han B.P."/>
            <person name="Song L.R."/>
            <person name="Shu W.S."/>
        </authorList>
    </citation>
    <scope>NUCLEOTIDE SEQUENCE [LARGE SCALE GENOMIC DNA]</scope>
    <source>
        <strain evidence="3 4">FACHB-1370</strain>
    </source>
</reference>
<protein>
    <submittedName>
        <fullName evidence="3">VWA domain-containing protein</fullName>
    </submittedName>
</protein>
<dbReference type="Gene3D" id="3.40.50.410">
    <property type="entry name" value="von Willebrand factor, type A domain"/>
    <property type="match status" value="1"/>
</dbReference>
<comment type="caution">
    <text evidence="3">The sequence shown here is derived from an EMBL/GenBank/DDBJ whole genome shotgun (WGS) entry which is preliminary data.</text>
</comment>
<proteinExistence type="predicted"/>
<dbReference type="InterPro" id="IPR021908">
    <property type="entry name" value="YfbK_C"/>
</dbReference>
<dbReference type="CDD" id="cd01465">
    <property type="entry name" value="vWA_subgroup"/>
    <property type="match status" value="1"/>
</dbReference>
<evidence type="ECO:0000259" key="2">
    <source>
        <dbReference type="PROSITE" id="PS50234"/>
    </source>
</evidence>
<evidence type="ECO:0000313" key="4">
    <source>
        <dbReference type="Proteomes" id="UP000641954"/>
    </source>
</evidence>
<dbReference type="Pfam" id="PF12034">
    <property type="entry name" value="YfbK_C"/>
    <property type="match status" value="1"/>
</dbReference>
<gene>
    <name evidence="3" type="ORF">H6G72_14985</name>
</gene>
<dbReference type="SMART" id="SM00327">
    <property type="entry name" value="VWA"/>
    <property type="match status" value="1"/>
</dbReference>
<dbReference type="PANTHER" id="PTHR10579">
    <property type="entry name" value="CALCIUM-ACTIVATED CHLORIDE CHANNEL REGULATOR"/>
    <property type="match status" value="1"/>
</dbReference>
<dbReference type="SUPFAM" id="SSF53300">
    <property type="entry name" value="vWA-like"/>
    <property type="match status" value="1"/>
</dbReference>
<dbReference type="Pfam" id="PF00092">
    <property type="entry name" value="VWA"/>
    <property type="match status" value="1"/>
</dbReference>
<feature type="compositionally biased region" description="Pro residues" evidence="1">
    <location>
        <begin position="111"/>
        <end position="122"/>
    </location>
</feature>
<feature type="domain" description="VWFA" evidence="2">
    <location>
        <begin position="282"/>
        <end position="460"/>
    </location>
</feature>
<dbReference type="InterPro" id="IPR051266">
    <property type="entry name" value="CLCR"/>
</dbReference>
<keyword evidence="4" id="KW-1185">Reference proteome</keyword>
<sequence length="652" mass="71429">MPKVIAAEGQKSATSEISQAQTNVAQIIQPSDWAYQALKSLSDRYGCPVDHPDSILLDNQTPLTRNQYILALQTCLPTILNHPAITPEDLTTLEQLRKDFPEAFVSAEVAPAPPPPPQPSLTPRPVGGATRGVPLRDEPLYDSSSDGYGALDRSSRPPASGGVTTESEASEEYNREGYNPIDENQFLRAINSPLSTFAIDVDGASYSNVRRFINNNQLPPKDAVRIEEFLNYFTYDYPEPQGDRPFSLTTEISQAPWNPQHKLVHIGLQGQRIEADNLPPSNLVFLLDVSGSMDSPDKLPLLKSALRLLVNELRETDRVSIVVYAGSAGLVLPPTPGSQKDKILDAIASLNAGGSTAGGEGIKLAYEVARQNFMRSGNNRVILATDGDFNVGISSDAELIRLIEDYRDRDVFLSVLGFGTGNLQDAKMEQLANRGNGNYAYIDNILEAKKVLVNEIGGTLLTIAKDVKIQVEFNPAKVQAYRLIGYENRLLQAEDFNNDQKDAGELGAGHSVTALYEIIPVGVNSSFDLPEVDPLRYQPNTEEFSGNNSDELMLIKLRYKQPTGDTSELISQPLIDREISLENTSNNFRFAAAVAEFGMILRESKYQGSANLSQVVNLARQSQGEDAAGDRAEFIRLVEACKTLLTSPENDR</sequence>
<evidence type="ECO:0000256" key="1">
    <source>
        <dbReference type="SAM" id="MobiDB-lite"/>
    </source>
</evidence>
<dbReference type="InterPro" id="IPR022156">
    <property type="entry name" value="Uncharacterised_YfbK_N"/>
</dbReference>